<evidence type="ECO:0000256" key="2">
    <source>
        <dbReference type="ARBA" id="ARBA00022801"/>
    </source>
</evidence>
<dbReference type="SUPFAM" id="SSF50891">
    <property type="entry name" value="Cyclophilin-like"/>
    <property type="match status" value="1"/>
</dbReference>
<dbReference type="Gene3D" id="2.40.100.10">
    <property type="entry name" value="Cyclophilin-like"/>
    <property type="match status" value="1"/>
</dbReference>
<keyword evidence="6" id="KW-1185">Reference proteome</keyword>
<proteinExistence type="predicted"/>
<dbReference type="EMBL" id="JACRTG010000029">
    <property type="protein sequence ID" value="MBC8588969.1"/>
    <property type="molecule type" value="Genomic_DNA"/>
</dbReference>
<evidence type="ECO:0000313" key="5">
    <source>
        <dbReference type="EMBL" id="MBC8588969.1"/>
    </source>
</evidence>
<dbReference type="GO" id="GO:0016787">
    <property type="term" value="F:hydrolase activity"/>
    <property type="evidence" value="ECO:0007669"/>
    <property type="project" value="UniProtKB-KW"/>
</dbReference>
<dbReference type="PANTHER" id="PTHR43309:SF5">
    <property type="entry name" value="5-OXOPROLINASE SUBUNIT C"/>
    <property type="match status" value="1"/>
</dbReference>
<evidence type="ECO:0000259" key="4">
    <source>
        <dbReference type="SMART" id="SM00797"/>
    </source>
</evidence>
<organism evidence="5 6">
    <name type="scientific">Paratissierella segnis</name>
    <dbReference type="NCBI Taxonomy" id="2763679"/>
    <lineage>
        <taxon>Bacteria</taxon>
        <taxon>Bacillati</taxon>
        <taxon>Bacillota</taxon>
        <taxon>Tissierellia</taxon>
        <taxon>Tissierellales</taxon>
        <taxon>Tissierellaceae</taxon>
        <taxon>Paratissierella</taxon>
    </lineage>
</organism>
<keyword evidence="1" id="KW-0547">Nucleotide-binding</keyword>
<protein>
    <submittedName>
        <fullName evidence="5">Biotin-dependent carboxyltransferase family protein</fullName>
    </submittedName>
</protein>
<dbReference type="AlphaFoldDB" id="A0A926EZ59"/>
<evidence type="ECO:0000256" key="1">
    <source>
        <dbReference type="ARBA" id="ARBA00022741"/>
    </source>
</evidence>
<gene>
    <name evidence="5" type="ORF">H8707_12165</name>
</gene>
<dbReference type="GO" id="GO:0005524">
    <property type="term" value="F:ATP binding"/>
    <property type="evidence" value="ECO:0007669"/>
    <property type="project" value="UniProtKB-KW"/>
</dbReference>
<dbReference type="InterPro" id="IPR003778">
    <property type="entry name" value="CT_A_B"/>
</dbReference>
<name>A0A926EZ59_9FIRM</name>
<feature type="domain" description="Carboxyltransferase" evidence="4">
    <location>
        <begin position="25"/>
        <end position="304"/>
    </location>
</feature>
<reference evidence="5" key="1">
    <citation type="submission" date="2020-08" db="EMBL/GenBank/DDBJ databases">
        <title>Genome public.</title>
        <authorList>
            <person name="Liu C."/>
            <person name="Sun Q."/>
        </authorList>
    </citation>
    <scope>NUCLEOTIDE SEQUENCE</scope>
    <source>
        <strain evidence="5">BX21</strain>
    </source>
</reference>
<dbReference type="InterPro" id="IPR029000">
    <property type="entry name" value="Cyclophilin-like_dom_sf"/>
</dbReference>
<accession>A0A926EZ59</accession>
<evidence type="ECO:0000256" key="3">
    <source>
        <dbReference type="ARBA" id="ARBA00022840"/>
    </source>
</evidence>
<dbReference type="SMART" id="SM00797">
    <property type="entry name" value="AHS2"/>
    <property type="match status" value="1"/>
</dbReference>
<dbReference type="Proteomes" id="UP000601171">
    <property type="component" value="Unassembled WGS sequence"/>
</dbReference>
<comment type="caution">
    <text evidence="5">The sequence shown here is derived from an EMBL/GenBank/DDBJ whole genome shotgun (WGS) entry which is preliminary data.</text>
</comment>
<dbReference type="InterPro" id="IPR052708">
    <property type="entry name" value="PxpC"/>
</dbReference>
<evidence type="ECO:0000313" key="6">
    <source>
        <dbReference type="Proteomes" id="UP000601171"/>
    </source>
</evidence>
<sequence>MNKIIIKKPGLFTTIQDQGRWGFQQFGITTAGAMDNFSMRIANMLIGNKENEALLECTFLGPEVEFGCDEIISITGANMSPKINGEPALMWTSIRVNAGDKLTFSGVLNGLRTYIAFSKGIDVPKVMGSKSTYVRGNLGGLNGGKLSENDEIKLGEKSLSNEGSYLLKGFMPIYKKENVVRVVMGPQDDYFTDEAIQAFLNSIYKVTAESDRMGYRLDGPKIEHKLGADIISDGIVSGSVQVPGHGSPIIMMNDKQTTGGYTKIATVITPDLNLLAQMSPGCELRFEKVTVEKSHELYIEYENQFKEIREFIDKNRFQFHKTKNLNLNISERIFNVKVNEIE</sequence>
<dbReference type="Pfam" id="PF02626">
    <property type="entry name" value="CT_A_B"/>
    <property type="match status" value="1"/>
</dbReference>
<dbReference type="RefSeq" id="WP_262430429.1">
    <property type="nucleotide sequence ID" value="NZ_JACRTG010000029.1"/>
</dbReference>
<dbReference type="NCBIfam" id="TIGR00724">
    <property type="entry name" value="urea_amlyse_rel"/>
    <property type="match status" value="1"/>
</dbReference>
<keyword evidence="3" id="KW-0067">ATP-binding</keyword>
<keyword evidence="2" id="KW-0378">Hydrolase</keyword>
<dbReference type="PANTHER" id="PTHR43309">
    <property type="entry name" value="5-OXOPROLINASE SUBUNIT C"/>
    <property type="match status" value="1"/>
</dbReference>